<dbReference type="InParanoid" id="A0A6J2UMS2"/>
<dbReference type="InterPro" id="IPR007110">
    <property type="entry name" value="Ig-like_dom"/>
</dbReference>
<dbReference type="SUPFAM" id="SSF54452">
    <property type="entry name" value="MHC antigen-recognition domain"/>
    <property type="match status" value="1"/>
</dbReference>
<dbReference type="InterPro" id="IPR036179">
    <property type="entry name" value="Ig-like_dom_sf"/>
</dbReference>
<protein>
    <submittedName>
        <fullName evidence="6">HLA class I histocompatibility antigen, Cw-3 alpha chain-like</fullName>
    </submittedName>
</protein>
<dbReference type="Gene3D" id="2.60.40.10">
    <property type="entry name" value="Immunoglobulins"/>
    <property type="match status" value="1"/>
</dbReference>
<proteinExistence type="predicted"/>
<keyword evidence="3" id="KW-0812">Transmembrane</keyword>
<dbReference type="GO" id="GO:0005615">
    <property type="term" value="C:extracellular space"/>
    <property type="evidence" value="ECO:0007669"/>
    <property type="project" value="TreeGrafter"/>
</dbReference>
<dbReference type="InterPro" id="IPR003597">
    <property type="entry name" value="Ig_C1-set"/>
</dbReference>
<sequence length="418" mass="46977">MRKSLEINEEELKQRHNYTCMGTHLGLDNKLDMFSTNFDYDLEPPIVALVSSVLAVILVCLSAMTKAIIKCKRKHAGPHSLFAFATYIIGETKFPEFSVVLMLDDVQVGYYDRANIHQKPQNTDDYGGEQQDITTVFEDIYKSITNRASELGRHFNLTHVSFLGIHVHQRLAGCELSDSESPGQIKSWDAFDGLTIVKLGFSMQQNGFDSGSDLNRLGWDFQKLSLVKRLYAQIYYPICIKTLKKYLHIEKNNVMRKVKPRVRLLKKTLTDSGMVQVTCLATGFYPRHINLTILRDGQPVPEDLVTGGMLLPNDDGTYQMRKSLEVNAEELRMRHYTCSATHLSLDNKLDISLEYDLGPPLEVIVSSVLAVILLCVIAIVVAIIMCRRKHAGSQSSLQSKYTAASSTEEQETSADATS</sequence>
<dbReference type="SMART" id="SM00407">
    <property type="entry name" value="IGc1"/>
    <property type="match status" value="1"/>
</dbReference>
<dbReference type="PANTHER" id="PTHR16675">
    <property type="entry name" value="MHC CLASS I-RELATED"/>
    <property type="match status" value="1"/>
</dbReference>
<dbReference type="OrthoDB" id="8936120at2759"/>
<evidence type="ECO:0000259" key="4">
    <source>
        <dbReference type="PROSITE" id="PS50835"/>
    </source>
</evidence>
<dbReference type="InterPro" id="IPR050208">
    <property type="entry name" value="MHC_class-I_related"/>
</dbReference>
<evidence type="ECO:0000256" key="1">
    <source>
        <dbReference type="ARBA" id="ARBA00023180"/>
    </source>
</evidence>
<dbReference type="InterPro" id="IPR013783">
    <property type="entry name" value="Ig-like_fold"/>
</dbReference>
<dbReference type="SUPFAM" id="SSF48726">
    <property type="entry name" value="Immunoglobulin"/>
    <property type="match status" value="1"/>
</dbReference>
<accession>A0A6J2UMS2</accession>
<dbReference type="InterPro" id="IPR011162">
    <property type="entry name" value="MHC_I/II-like_Ag-recog"/>
</dbReference>
<name>A0A6J2UMS2_CHACN</name>
<reference evidence="6" key="1">
    <citation type="submission" date="2025-08" db="UniProtKB">
        <authorList>
            <consortium name="RefSeq"/>
        </authorList>
    </citation>
    <scope>IDENTIFICATION</scope>
</reference>
<dbReference type="GO" id="GO:0006955">
    <property type="term" value="P:immune response"/>
    <property type="evidence" value="ECO:0007669"/>
    <property type="project" value="TreeGrafter"/>
</dbReference>
<dbReference type="Pfam" id="PF07654">
    <property type="entry name" value="C1-set"/>
    <property type="match status" value="1"/>
</dbReference>
<feature type="transmembrane region" description="Helical" evidence="3">
    <location>
        <begin position="363"/>
        <end position="386"/>
    </location>
</feature>
<dbReference type="GeneID" id="115805266"/>
<dbReference type="RefSeq" id="XP_030621665.1">
    <property type="nucleotide sequence ID" value="XM_030765805.1"/>
</dbReference>
<dbReference type="GO" id="GO:0009897">
    <property type="term" value="C:external side of plasma membrane"/>
    <property type="evidence" value="ECO:0007669"/>
    <property type="project" value="TreeGrafter"/>
</dbReference>
<dbReference type="Proteomes" id="UP000504632">
    <property type="component" value="Chromosome 1"/>
</dbReference>
<keyword evidence="3" id="KW-1133">Transmembrane helix</keyword>
<dbReference type="AlphaFoldDB" id="A0A6J2UMS2"/>
<evidence type="ECO:0000313" key="5">
    <source>
        <dbReference type="Proteomes" id="UP000504632"/>
    </source>
</evidence>
<keyword evidence="3" id="KW-0472">Membrane</keyword>
<feature type="region of interest" description="Disordered" evidence="2">
    <location>
        <begin position="396"/>
        <end position="418"/>
    </location>
</feature>
<feature type="domain" description="Ig-like" evidence="4">
    <location>
        <begin position="260"/>
        <end position="352"/>
    </location>
</feature>
<dbReference type="InterPro" id="IPR037055">
    <property type="entry name" value="MHC_I-like_Ag-recog_sf"/>
</dbReference>
<dbReference type="PROSITE" id="PS50835">
    <property type="entry name" value="IG_LIKE"/>
    <property type="match status" value="1"/>
</dbReference>
<dbReference type="Gene3D" id="3.30.500.10">
    <property type="entry name" value="MHC class I-like antigen recognition-like"/>
    <property type="match status" value="1"/>
</dbReference>
<evidence type="ECO:0000256" key="2">
    <source>
        <dbReference type="SAM" id="MobiDB-lite"/>
    </source>
</evidence>
<organism evidence="5 6">
    <name type="scientific">Chanos chanos</name>
    <name type="common">Milkfish</name>
    <name type="synonym">Mugil chanos</name>
    <dbReference type="NCBI Taxonomy" id="29144"/>
    <lineage>
        <taxon>Eukaryota</taxon>
        <taxon>Metazoa</taxon>
        <taxon>Chordata</taxon>
        <taxon>Craniata</taxon>
        <taxon>Vertebrata</taxon>
        <taxon>Euteleostomi</taxon>
        <taxon>Actinopterygii</taxon>
        <taxon>Neopterygii</taxon>
        <taxon>Teleostei</taxon>
        <taxon>Ostariophysi</taxon>
        <taxon>Gonorynchiformes</taxon>
        <taxon>Chanidae</taxon>
        <taxon>Chanos</taxon>
    </lineage>
</organism>
<keyword evidence="1" id="KW-0325">Glycoprotein</keyword>
<gene>
    <name evidence="6" type="primary">LOC115805266</name>
</gene>
<evidence type="ECO:0000313" key="6">
    <source>
        <dbReference type="RefSeq" id="XP_030621665.1"/>
    </source>
</evidence>
<keyword evidence="5" id="KW-1185">Reference proteome</keyword>
<evidence type="ECO:0000256" key="3">
    <source>
        <dbReference type="SAM" id="Phobius"/>
    </source>
</evidence>
<dbReference type="PANTHER" id="PTHR16675:SF191">
    <property type="entry name" value="CLASS I HISTOCOMPATIBILITY ANTIGEN, F10 ALPHA CHAIN-LIKE-RELATED"/>
    <property type="match status" value="1"/>
</dbReference>